<dbReference type="Proteomes" id="UP001240678">
    <property type="component" value="Unassembled WGS sequence"/>
</dbReference>
<reference evidence="1 2" key="1">
    <citation type="submission" date="2016-10" db="EMBL/GenBank/DDBJ databases">
        <title>The genome sequence of Colletotrichum fioriniae PJ7.</title>
        <authorList>
            <person name="Baroncelli R."/>
        </authorList>
    </citation>
    <scope>NUCLEOTIDE SEQUENCE [LARGE SCALE GENOMIC DNA]</scope>
    <source>
        <strain evidence="1 2">IMI 309622</strain>
    </source>
</reference>
<dbReference type="AlphaFoldDB" id="A0AAI9YVB6"/>
<protein>
    <submittedName>
        <fullName evidence="1">Uncharacterized protein</fullName>
    </submittedName>
</protein>
<name>A0AAI9YVB6_9PEZI</name>
<gene>
    <name evidence="1" type="ORF">CCOS01_08392</name>
</gene>
<keyword evidence="2" id="KW-1185">Reference proteome</keyword>
<dbReference type="GeneID" id="85340100"/>
<accession>A0AAI9YVB6</accession>
<evidence type="ECO:0000313" key="1">
    <source>
        <dbReference type="EMBL" id="KAK1525974.1"/>
    </source>
</evidence>
<proteinExistence type="predicted"/>
<feature type="non-terminal residue" evidence="1">
    <location>
        <position position="1"/>
    </location>
</feature>
<sequence length="140" mass="15238">GVIYWTIKGIPPCVWVVNEHDEEIYVVVSKYRPSRMLTDGGANVSAAGVAPEFRCASFSSPACRKISPPRAEGEGVSIVVFSLWMRKEGFGVISISKGPKKEVFVEDDRNPLGATALFRNKPDPRIIENEGKEASGKVSA</sequence>
<evidence type="ECO:0000313" key="2">
    <source>
        <dbReference type="Proteomes" id="UP001240678"/>
    </source>
</evidence>
<organism evidence="1 2">
    <name type="scientific">Colletotrichum costaricense</name>
    <dbReference type="NCBI Taxonomy" id="1209916"/>
    <lineage>
        <taxon>Eukaryota</taxon>
        <taxon>Fungi</taxon>
        <taxon>Dikarya</taxon>
        <taxon>Ascomycota</taxon>
        <taxon>Pezizomycotina</taxon>
        <taxon>Sordariomycetes</taxon>
        <taxon>Hypocreomycetidae</taxon>
        <taxon>Glomerellales</taxon>
        <taxon>Glomerellaceae</taxon>
        <taxon>Colletotrichum</taxon>
        <taxon>Colletotrichum acutatum species complex</taxon>
    </lineage>
</organism>
<comment type="caution">
    <text evidence="1">The sequence shown here is derived from an EMBL/GenBank/DDBJ whole genome shotgun (WGS) entry which is preliminary data.</text>
</comment>
<dbReference type="EMBL" id="MOOE01000008">
    <property type="protein sequence ID" value="KAK1525974.1"/>
    <property type="molecule type" value="Genomic_DNA"/>
</dbReference>
<dbReference type="RefSeq" id="XP_060312827.1">
    <property type="nucleotide sequence ID" value="XM_060456553.1"/>
</dbReference>